<dbReference type="Proteomes" id="UP001209229">
    <property type="component" value="Unassembled WGS sequence"/>
</dbReference>
<comment type="catalytic activity">
    <reaction evidence="1 6 7">
        <text>[protein]-peptidylproline (omega=180) = [protein]-peptidylproline (omega=0)</text>
        <dbReference type="Rhea" id="RHEA:16237"/>
        <dbReference type="Rhea" id="RHEA-COMP:10747"/>
        <dbReference type="Rhea" id="RHEA-COMP:10748"/>
        <dbReference type="ChEBI" id="CHEBI:83833"/>
        <dbReference type="ChEBI" id="CHEBI:83834"/>
        <dbReference type="EC" id="5.2.1.8"/>
    </reaction>
</comment>
<dbReference type="EMBL" id="JAPDPJ010000022">
    <property type="protein sequence ID" value="MCW3787019.1"/>
    <property type="molecule type" value="Genomic_DNA"/>
</dbReference>
<dbReference type="InterPro" id="IPR046357">
    <property type="entry name" value="PPIase_dom_sf"/>
</dbReference>
<accession>A0AAE3M4L8</accession>
<dbReference type="PROSITE" id="PS51257">
    <property type="entry name" value="PROKAR_LIPOPROTEIN"/>
    <property type="match status" value="1"/>
</dbReference>
<dbReference type="SUPFAM" id="SSF54534">
    <property type="entry name" value="FKBP-like"/>
    <property type="match status" value="1"/>
</dbReference>
<dbReference type="Pfam" id="PF01346">
    <property type="entry name" value="FKBP_N"/>
    <property type="match status" value="1"/>
</dbReference>
<keyword evidence="4 6" id="KW-0697">Rotamase</keyword>
<name>A0AAE3M4L8_9BACT</name>
<protein>
    <recommendedName>
        <fullName evidence="7">Peptidyl-prolyl cis-trans isomerase</fullName>
        <ecNumber evidence="7">5.2.1.8</ecNumber>
    </recommendedName>
</protein>
<evidence type="ECO:0000256" key="4">
    <source>
        <dbReference type="ARBA" id="ARBA00023110"/>
    </source>
</evidence>
<dbReference type="InterPro" id="IPR036944">
    <property type="entry name" value="PPIase_FKBP_N_sf"/>
</dbReference>
<dbReference type="FunFam" id="3.10.50.40:FF:000045">
    <property type="entry name" value="Peptidyl-prolyl cis-trans isomerase"/>
    <property type="match status" value="1"/>
</dbReference>
<dbReference type="InterPro" id="IPR001179">
    <property type="entry name" value="PPIase_FKBP_dom"/>
</dbReference>
<dbReference type="AlphaFoldDB" id="A0AAE3M4L8"/>
<dbReference type="GO" id="GO:0003755">
    <property type="term" value="F:peptidyl-prolyl cis-trans isomerase activity"/>
    <property type="evidence" value="ECO:0007669"/>
    <property type="project" value="UniProtKB-UniRule"/>
</dbReference>
<proteinExistence type="inferred from homology"/>
<keyword evidence="3 8" id="KW-0732">Signal</keyword>
<dbReference type="PANTHER" id="PTHR43811:SF19">
    <property type="entry name" value="39 KDA FK506-BINDING NUCLEAR PROTEIN"/>
    <property type="match status" value="1"/>
</dbReference>
<dbReference type="PROSITE" id="PS50059">
    <property type="entry name" value="FKBP_PPIASE"/>
    <property type="match status" value="1"/>
</dbReference>
<keyword evidence="5 6" id="KW-0413">Isomerase</keyword>
<comment type="caution">
    <text evidence="10">The sequence shown here is derived from an EMBL/GenBank/DDBJ whole genome shotgun (WGS) entry which is preliminary data.</text>
</comment>
<evidence type="ECO:0000259" key="9">
    <source>
        <dbReference type="PROSITE" id="PS50059"/>
    </source>
</evidence>
<dbReference type="InterPro" id="IPR000774">
    <property type="entry name" value="PPIase_FKBP_N"/>
</dbReference>
<evidence type="ECO:0000256" key="8">
    <source>
        <dbReference type="SAM" id="SignalP"/>
    </source>
</evidence>
<evidence type="ECO:0000256" key="5">
    <source>
        <dbReference type="ARBA" id="ARBA00023235"/>
    </source>
</evidence>
<evidence type="ECO:0000313" key="10">
    <source>
        <dbReference type="EMBL" id="MCW3787019.1"/>
    </source>
</evidence>
<evidence type="ECO:0000256" key="6">
    <source>
        <dbReference type="PROSITE-ProRule" id="PRU00277"/>
    </source>
</evidence>
<dbReference type="Gene3D" id="3.10.50.40">
    <property type="match status" value="1"/>
</dbReference>
<keyword evidence="11" id="KW-1185">Reference proteome</keyword>
<organism evidence="10 11">
    <name type="scientific">Plebeiibacterium sediminum</name>
    <dbReference type="NCBI Taxonomy" id="2992112"/>
    <lineage>
        <taxon>Bacteria</taxon>
        <taxon>Pseudomonadati</taxon>
        <taxon>Bacteroidota</taxon>
        <taxon>Bacteroidia</taxon>
        <taxon>Marinilabiliales</taxon>
        <taxon>Marinilabiliaceae</taxon>
        <taxon>Plebeiibacterium</taxon>
    </lineage>
</organism>
<dbReference type="Pfam" id="PF00254">
    <property type="entry name" value="FKBP_C"/>
    <property type="match status" value="1"/>
</dbReference>
<gene>
    <name evidence="10" type="ORF">OM075_11100</name>
</gene>
<dbReference type="RefSeq" id="WP_301190584.1">
    <property type="nucleotide sequence ID" value="NZ_JAPDPJ010000022.1"/>
</dbReference>
<feature type="signal peptide" evidence="8">
    <location>
        <begin position="1"/>
        <end position="16"/>
    </location>
</feature>
<evidence type="ECO:0000256" key="7">
    <source>
        <dbReference type="RuleBase" id="RU003915"/>
    </source>
</evidence>
<comment type="similarity">
    <text evidence="2 7">Belongs to the FKBP-type PPIase family.</text>
</comment>
<evidence type="ECO:0000256" key="3">
    <source>
        <dbReference type="ARBA" id="ARBA00022729"/>
    </source>
</evidence>
<reference evidence="10" key="1">
    <citation type="submission" date="2022-10" db="EMBL/GenBank/DDBJ databases">
        <authorList>
            <person name="Yu W.X."/>
        </authorList>
    </citation>
    <scope>NUCLEOTIDE SEQUENCE</scope>
    <source>
        <strain evidence="10">AAT</strain>
    </source>
</reference>
<dbReference type="PANTHER" id="PTHR43811">
    <property type="entry name" value="FKBP-TYPE PEPTIDYL-PROLYL CIS-TRANS ISOMERASE FKPA"/>
    <property type="match status" value="1"/>
</dbReference>
<evidence type="ECO:0000256" key="2">
    <source>
        <dbReference type="ARBA" id="ARBA00006577"/>
    </source>
</evidence>
<sequence length="268" mass="29453">MKLKNLILGFIVIAIAAVSCTKVPGTGNVELKNETDSVSYALGYVIASQMKQQLSSQFDTLYGKDMAIALAKSDFSKASKQNYERSFDSINYDIMKAAFLNEVANGKSYFDQNTGNAYLQSAYQRAQNKKSMQPGKPAFENKKKGEEFLSENGKRDGVITTESGLQYEVIKEGKGDKPVPGDRVKVHYHGTLIDGTVFDSSVERGEPTTFGVTQVIKGWVEGLQLMTVGSKYKFYIPADLAYGMRGSGPKIGPMETLVFEVELLGIEK</sequence>
<dbReference type="GO" id="GO:0006457">
    <property type="term" value="P:protein folding"/>
    <property type="evidence" value="ECO:0007669"/>
    <property type="project" value="InterPro"/>
</dbReference>
<dbReference type="EC" id="5.2.1.8" evidence="7"/>
<evidence type="ECO:0000313" key="11">
    <source>
        <dbReference type="Proteomes" id="UP001209229"/>
    </source>
</evidence>
<evidence type="ECO:0000256" key="1">
    <source>
        <dbReference type="ARBA" id="ARBA00000971"/>
    </source>
</evidence>
<feature type="domain" description="PPIase FKBP-type" evidence="9">
    <location>
        <begin position="181"/>
        <end position="267"/>
    </location>
</feature>
<dbReference type="Gene3D" id="1.10.287.460">
    <property type="entry name" value="Peptidyl-prolyl cis-trans isomerase, FKBP-type, N-terminal domain"/>
    <property type="match status" value="1"/>
</dbReference>
<feature type="chain" id="PRO_5042048633" description="Peptidyl-prolyl cis-trans isomerase" evidence="8">
    <location>
        <begin position="17"/>
        <end position="268"/>
    </location>
</feature>